<gene>
    <name evidence="2" type="ordered locus">Deipr_2383</name>
</gene>
<dbReference type="AlphaFoldDB" id="F0RQE8"/>
<proteinExistence type="predicted"/>
<feature type="compositionally biased region" description="Basic and acidic residues" evidence="1">
    <location>
        <begin position="125"/>
        <end position="135"/>
    </location>
</feature>
<dbReference type="KEGG" id="dpt:Deipr_2383"/>
<evidence type="ECO:0000313" key="3">
    <source>
        <dbReference type="Proteomes" id="UP000007718"/>
    </source>
</evidence>
<name>F0RQE8_DEIPM</name>
<feature type="compositionally biased region" description="Basic and acidic residues" evidence="1">
    <location>
        <begin position="12"/>
        <end position="24"/>
    </location>
</feature>
<accession>F0RQE8</accession>
<reference evidence="3" key="1">
    <citation type="submission" date="2011-02" db="EMBL/GenBank/DDBJ databases">
        <title>The complete sequence of plasmid2 of Deinococcus proteolyticus DSM 20540.</title>
        <authorList>
            <consortium name="US DOE Joint Genome Institute (JGI-PGF)"/>
            <person name="Lucas S."/>
            <person name="Copeland A."/>
            <person name="Lapidus A."/>
            <person name="Bruce D."/>
            <person name="Goodwin L."/>
            <person name="Pitluck S."/>
            <person name="Kyrpides N."/>
            <person name="Mavromatis K."/>
            <person name="Pagani I."/>
            <person name="Ivanova N."/>
            <person name="Ovchinnikova G."/>
            <person name="Zeytun A."/>
            <person name="Detter J.C."/>
            <person name="Han C."/>
            <person name="Land M."/>
            <person name="Hauser L."/>
            <person name="Markowitz V."/>
            <person name="Cheng J.-F."/>
            <person name="Hugenholtz P."/>
            <person name="Woyke T."/>
            <person name="Wu D."/>
            <person name="Pukall R."/>
            <person name="Steenblock K."/>
            <person name="Brambilla E."/>
            <person name="Klenk H.-P."/>
            <person name="Eisen J.A."/>
        </authorList>
    </citation>
    <scope>NUCLEOTIDE SEQUENCE [LARGE SCALE GENOMIC DNA]</scope>
    <source>
        <strain evidence="3">ATCC 35074 / DSM 20540 / JCM 6276 / NBRC 101906 / NCIMB 13154 / VKM Ac-1939 / CCM 2703 / MRP</strain>
        <plasmid evidence="3">Plasmid pDEIPR02</plasmid>
    </source>
</reference>
<feature type="region of interest" description="Disordered" evidence="1">
    <location>
        <begin position="1"/>
        <end position="36"/>
    </location>
</feature>
<feature type="compositionally biased region" description="Low complexity" evidence="1">
    <location>
        <begin position="144"/>
        <end position="155"/>
    </location>
</feature>
<sequence>MRKKQPTPQKSKTPEKAPPDPKIVEKRRKFKASLPEPQRSIGAQLKWLYENQKAALSDPANLHDWKWIAKRVAALIEADLPRRNNKQHISVISKAAETLRRHDLEKDTGIKQQLLTLSYLYRKPEGRKPKAEKTAGKKSKRLQKGSGQSSTKQGGFVHGTSLITVPTRSIRRWGR</sequence>
<feature type="compositionally biased region" description="Low complexity" evidence="1">
    <location>
        <begin position="1"/>
        <end position="11"/>
    </location>
</feature>
<dbReference type="EMBL" id="CP002538">
    <property type="protein sequence ID" value="ADY27507.1"/>
    <property type="molecule type" value="Genomic_DNA"/>
</dbReference>
<organism evidence="2 3">
    <name type="scientific">Deinococcus proteolyticus (strain ATCC 35074 / DSM 20540 / JCM 6276 / NBRC 101906 / NCIMB 13154 / VKM Ac-1939 / CCM 2703 / MRP)</name>
    <dbReference type="NCBI Taxonomy" id="693977"/>
    <lineage>
        <taxon>Bacteria</taxon>
        <taxon>Thermotogati</taxon>
        <taxon>Deinococcota</taxon>
        <taxon>Deinococci</taxon>
        <taxon>Deinococcales</taxon>
        <taxon>Deinococcaceae</taxon>
        <taxon>Deinococcus</taxon>
    </lineage>
</organism>
<keyword evidence="3" id="KW-1185">Reference proteome</keyword>
<keyword evidence="2" id="KW-0614">Plasmid</keyword>
<protein>
    <submittedName>
        <fullName evidence="2">Uncharacterized protein</fullName>
    </submittedName>
</protein>
<evidence type="ECO:0000313" key="2">
    <source>
        <dbReference type="EMBL" id="ADY27507.1"/>
    </source>
</evidence>
<evidence type="ECO:0000256" key="1">
    <source>
        <dbReference type="SAM" id="MobiDB-lite"/>
    </source>
</evidence>
<dbReference type="RefSeq" id="WP_013615861.1">
    <property type="nucleotide sequence ID" value="NC_015162.1"/>
</dbReference>
<reference evidence="2 3" key="2">
    <citation type="journal article" date="2012" name="Stand. Genomic Sci.">
        <title>Complete genome sequence of the orange-red pigmented, radioresistant Deinococcus proteolyticus type strain (MRP(T)).</title>
        <authorList>
            <person name="Copeland A."/>
            <person name="Zeytun A."/>
            <person name="Yassawong M."/>
            <person name="Nolan M."/>
            <person name="Lucas S."/>
            <person name="Hammon N."/>
            <person name="Deshpande S."/>
            <person name="Cheng J.F."/>
            <person name="Han C."/>
            <person name="Tapia R."/>
            <person name="Goodwin L.A."/>
            <person name="Pitluck S."/>
            <person name="Mavromatis K."/>
            <person name="Liolios K."/>
            <person name="Pagani I."/>
            <person name="Ivanova N."/>
            <person name="Mikhailova N."/>
            <person name="Pati A."/>
            <person name="Chen A."/>
            <person name="Palaniappan K."/>
            <person name="Land M."/>
            <person name="Hauser L."/>
            <person name="Jeffries C.D."/>
            <person name="Brambilla E.M."/>
            <person name="Rohde M."/>
            <person name="Sikorski J."/>
            <person name="Pukall R."/>
            <person name="Goker M."/>
            <person name="Detter J.C."/>
            <person name="Woyke T."/>
            <person name="Bristow J."/>
            <person name="Eisen J.A."/>
            <person name="Markowitz V."/>
            <person name="Hugenholtz P."/>
            <person name="Kyrpides N.C."/>
            <person name="Klenk H.P."/>
            <person name="Lapidus A."/>
        </authorList>
    </citation>
    <scope>NUCLEOTIDE SEQUENCE [LARGE SCALE GENOMIC DNA]</scope>
    <source>
        <strain evidence="3">ATCC 35074 / DSM 20540 / JCM 6276 / NBRC 101906 / NCIMB 13154 / VKM Ac-1939 / CCM 2703 / MRP</strain>
        <plasmid evidence="3">Plasmid pDEIPR02</plasmid>
    </source>
</reference>
<dbReference type="HOGENOM" id="CLU_1530137_0_0_0"/>
<dbReference type="Proteomes" id="UP000007718">
    <property type="component" value="Plasmid pDEIPR02"/>
</dbReference>
<geneLocation type="plasmid" evidence="2 3">
    <name>pDEIPR02</name>
</geneLocation>
<feature type="region of interest" description="Disordered" evidence="1">
    <location>
        <begin position="125"/>
        <end position="161"/>
    </location>
</feature>